<sequence>MVHHGEQFVFIVVGQEGGDGAEGFFVEQGVVQVVGKDYGGFDVAAGAVDEVAAVDDRVVFGAGLVEVAEQFLLVLLVGHRAEFGVFIQGRADGQAAETRLEFFQHGVDLRAVHEETFGRCADLPRVQETRFDNAIHRFVYIHVAQEAGGVLATQFQGRAGQPGAHGTAAYCNTGGH</sequence>
<organism evidence="1 2">
    <name type="scientific">Pseudomonas fluorescens</name>
    <dbReference type="NCBI Taxonomy" id="294"/>
    <lineage>
        <taxon>Bacteria</taxon>
        <taxon>Pseudomonadati</taxon>
        <taxon>Pseudomonadota</taxon>
        <taxon>Gammaproteobacteria</taxon>
        <taxon>Pseudomonadales</taxon>
        <taxon>Pseudomonadaceae</taxon>
        <taxon>Pseudomonas</taxon>
    </lineage>
</organism>
<protein>
    <submittedName>
        <fullName evidence="1">Uncharacterized protein</fullName>
    </submittedName>
</protein>
<evidence type="ECO:0000313" key="2">
    <source>
        <dbReference type="Proteomes" id="UP000061348"/>
    </source>
</evidence>
<accession>A0A109LLH5</accession>
<gene>
    <name evidence="1" type="ORF">PFLmoz3_00693</name>
</gene>
<proteinExistence type="predicted"/>
<dbReference type="Proteomes" id="UP000061348">
    <property type="component" value="Unassembled WGS sequence"/>
</dbReference>
<dbReference type="AlphaFoldDB" id="A0A109LLH5"/>
<evidence type="ECO:0000313" key="1">
    <source>
        <dbReference type="EMBL" id="KWV89580.1"/>
    </source>
</evidence>
<dbReference type="EMBL" id="LCYA01000029">
    <property type="protein sequence ID" value="KWV89580.1"/>
    <property type="molecule type" value="Genomic_DNA"/>
</dbReference>
<comment type="caution">
    <text evidence="1">The sequence shown here is derived from an EMBL/GenBank/DDBJ whole genome shotgun (WGS) entry which is preliminary data.</text>
</comment>
<reference evidence="1 2" key="1">
    <citation type="submission" date="2015-05" db="EMBL/GenBank/DDBJ databases">
        <title>A genomic and transcriptomic approach to investigate the blue pigment phenotype in Pseudomonas fluorescens.</title>
        <authorList>
            <person name="Andreani N.A."/>
            <person name="Cardazzo B."/>
        </authorList>
    </citation>
    <scope>NUCLEOTIDE SEQUENCE [LARGE SCALE GENOMIC DNA]</scope>
    <source>
        <strain evidence="1 2">Ps_22</strain>
    </source>
</reference>
<name>A0A109LLH5_PSEFL</name>